<dbReference type="PIRSF" id="PIRSF036625">
    <property type="entry name" value="GAF_ANTAR"/>
    <property type="match status" value="1"/>
</dbReference>
<proteinExistence type="predicted"/>
<dbReference type="GO" id="GO:0003723">
    <property type="term" value="F:RNA binding"/>
    <property type="evidence" value="ECO:0007669"/>
    <property type="project" value="InterPro"/>
</dbReference>
<dbReference type="InterPro" id="IPR005561">
    <property type="entry name" value="ANTAR"/>
</dbReference>
<dbReference type="Pfam" id="PF01590">
    <property type="entry name" value="GAF"/>
    <property type="match status" value="1"/>
</dbReference>
<dbReference type="InterPro" id="IPR029016">
    <property type="entry name" value="GAF-like_dom_sf"/>
</dbReference>
<dbReference type="Proteomes" id="UP000675554">
    <property type="component" value="Unassembled WGS sequence"/>
</dbReference>
<evidence type="ECO:0000256" key="2">
    <source>
        <dbReference type="ARBA" id="ARBA00022777"/>
    </source>
</evidence>
<dbReference type="InterPro" id="IPR012074">
    <property type="entry name" value="GAF_ANTAR"/>
</dbReference>
<keyword evidence="7" id="KW-1185">Reference proteome</keyword>
<dbReference type="PROSITE" id="PS50921">
    <property type="entry name" value="ANTAR"/>
    <property type="match status" value="1"/>
</dbReference>
<dbReference type="SUPFAM" id="SSF55781">
    <property type="entry name" value="GAF domain-like"/>
    <property type="match status" value="1"/>
</dbReference>
<feature type="domain" description="ANTAR" evidence="5">
    <location>
        <begin position="165"/>
        <end position="226"/>
    </location>
</feature>
<dbReference type="Gene3D" id="1.10.10.10">
    <property type="entry name" value="Winged helix-like DNA-binding domain superfamily/Winged helix DNA-binding domain"/>
    <property type="match status" value="1"/>
</dbReference>
<protein>
    <submittedName>
        <fullName evidence="6">GAF and ANTAR domain-containing protein</fullName>
    </submittedName>
</protein>
<dbReference type="InterPro" id="IPR011006">
    <property type="entry name" value="CheY-like_superfamily"/>
</dbReference>
<accession>A0A8T4IM17</accession>
<evidence type="ECO:0000313" key="6">
    <source>
        <dbReference type="EMBL" id="MBR7673346.1"/>
    </source>
</evidence>
<comment type="caution">
    <text evidence="6">The sequence shown here is derived from an EMBL/GenBank/DDBJ whole genome shotgun (WGS) entry which is preliminary data.</text>
</comment>
<evidence type="ECO:0000256" key="4">
    <source>
        <dbReference type="ARBA" id="ARBA00023163"/>
    </source>
</evidence>
<dbReference type="InterPro" id="IPR036388">
    <property type="entry name" value="WH-like_DNA-bd_sf"/>
</dbReference>
<keyword evidence="3" id="KW-0805">Transcription regulation</keyword>
<organism evidence="6 7">
    <name type="scientific">Streptomyces daliensis</name>
    <dbReference type="NCBI Taxonomy" id="299421"/>
    <lineage>
        <taxon>Bacteria</taxon>
        <taxon>Bacillati</taxon>
        <taxon>Actinomycetota</taxon>
        <taxon>Actinomycetes</taxon>
        <taxon>Kitasatosporales</taxon>
        <taxon>Streptomycetaceae</taxon>
        <taxon>Streptomyces</taxon>
    </lineage>
</organism>
<keyword evidence="4" id="KW-0804">Transcription</keyword>
<dbReference type="Pfam" id="PF03861">
    <property type="entry name" value="ANTAR"/>
    <property type="match status" value="1"/>
</dbReference>
<keyword evidence="1" id="KW-0808">Transferase</keyword>
<name>A0A8T4IM17_9ACTN</name>
<gene>
    <name evidence="6" type="ORF">KDA82_10015</name>
</gene>
<reference evidence="6" key="1">
    <citation type="submission" date="2021-04" db="EMBL/GenBank/DDBJ databases">
        <title>Sequencing of actinobacteria type strains.</title>
        <authorList>
            <person name="Nguyen G.-S."/>
            <person name="Wentzel A."/>
        </authorList>
    </citation>
    <scope>NUCLEOTIDE SEQUENCE</scope>
    <source>
        <strain evidence="6">DSM 42095</strain>
    </source>
</reference>
<evidence type="ECO:0000256" key="1">
    <source>
        <dbReference type="ARBA" id="ARBA00022679"/>
    </source>
</evidence>
<evidence type="ECO:0000313" key="7">
    <source>
        <dbReference type="Proteomes" id="UP000675554"/>
    </source>
</evidence>
<dbReference type="SUPFAM" id="SSF52172">
    <property type="entry name" value="CheY-like"/>
    <property type="match status" value="1"/>
</dbReference>
<dbReference type="GO" id="GO:0016301">
    <property type="term" value="F:kinase activity"/>
    <property type="evidence" value="ECO:0007669"/>
    <property type="project" value="UniProtKB-KW"/>
</dbReference>
<dbReference type="SMART" id="SM01012">
    <property type="entry name" value="ANTAR"/>
    <property type="match status" value="1"/>
</dbReference>
<dbReference type="EMBL" id="JAGSMN010000198">
    <property type="protein sequence ID" value="MBR7673346.1"/>
    <property type="molecule type" value="Genomic_DNA"/>
</dbReference>
<dbReference type="InterPro" id="IPR003018">
    <property type="entry name" value="GAF"/>
</dbReference>
<dbReference type="Gene3D" id="3.30.450.40">
    <property type="match status" value="1"/>
</dbReference>
<evidence type="ECO:0000256" key="3">
    <source>
        <dbReference type="ARBA" id="ARBA00023015"/>
    </source>
</evidence>
<sequence>MNREQLLADTFVELADTLVDDFDIIDFLQQLCTRCEQLLDATAAVLIAPPGEPLQPVAPCDSETELSDLFAAAAYEGPALECYRTMAPLALIDLEACDTQWPEFTALARRAGRAYASAVPLRVRGEALGCLLLLRISEPVPEDAVLLGQALADAAAIGLVHEQTLRAHRTTAVQLRTVLHSRVTVEQAKGVLAVRLDTSVNAAFDAMRAHARRHHRRLTQVAQEVIDKELVPDEAV</sequence>
<evidence type="ECO:0000259" key="5">
    <source>
        <dbReference type="PROSITE" id="PS50921"/>
    </source>
</evidence>
<keyword evidence="2" id="KW-0418">Kinase</keyword>
<dbReference type="AlphaFoldDB" id="A0A8T4IM17"/>